<evidence type="ECO:0000313" key="2">
    <source>
        <dbReference type="Proteomes" id="UP000554286"/>
    </source>
</evidence>
<dbReference type="EMBL" id="JACIGK010000019">
    <property type="protein sequence ID" value="MBB4266975.1"/>
    <property type="molecule type" value="Genomic_DNA"/>
</dbReference>
<keyword evidence="2" id="KW-1185">Reference proteome</keyword>
<accession>A0A7W6WA97</accession>
<dbReference type="Proteomes" id="UP000554286">
    <property type="component" value="Unassembled WGS sequence"/>
</dbReference>
<proteinExistence type="predicted"/>
<dbReference type="NCBIfam" id="TIGR02570">
    <property type="entry name" value="cas7_GSU0053"/>
    <property type="match status" value="1"/>
</dbReference>
<protein>
    <submittedName>
        <fullName evidence="1">CRISPR-associated protein Csb1</fullName>
    </submittedName>
</protein>
<gene>
    <name evidence="1" type="ORF">GGD89_002611</name>
</gene>
<evidence type="ECO:0000313" key="1">
    <source>
        <dbReference type="EMBL" id="MBB4266975.1"/>
    </source>
</evidence>
<organism evidence="1 2">
    <name type="scientific">Roseospira visakhapatnamensis</name>
    <dbReference type="NCBI Taxonomy" id="390880"/>
    <lineage>
        <taxon>Bacteria</taxon>
        <taxon>Pseudomonadati</taxon>
        <taxon>Pseudomonadota</taxon>
        <taxon>Alphaproteobacteria</taxon>
        <taxon>Rhodospirillales</taxon>
        <taxon>Rhodospirillaceae</taxon>
        <taxon>Roseospira</taxon>
    </lineage>
</organism>
<sequence>MPLDFSALENESRLLIEVPLRPVQGTRFQPTGFPNLGAAVYSHPDGEGQVVLVESAQSMANRLEAVCWDEVADDWVAPLKGLPVVKVVNPDGSAFTNSVLEAHRLNSEYIARYVAFQEVIGKEIGFKDKEPFSARKQLAPVLLRYDPNALLHGVFLEEIAGVIRLPRTLTGFIEAGQAKIATSGGVKVNRVEPGLKDGDGNVIYSRDDYTSPDIRAFFNIDLQQVRGYGFSGEVNGLLIALALFKIGRFLCDGLNLRSGCKLEIKEGEEGQEAECNENFWGNVKISHPKKGWSLPSLKSLENKIPDMIEVVAGQKDERGVNRFFQMNEKAGTKDRSFIIKSDSPKTTKKKKG</sequence>
<comment type="caution">
    <text evidence="1">The sequence shown here is derived from an EMBL/GenBank/DDBJ whole genome shotgun (WGS) entry which is preliminary data.</text>
</comment>
<dbReference type="AlphaFoldDB" id="A0A7W6WA97"/>
<dbReference type="RefSeq" id="WP_184045898.1">
    <property type="nucleotide sequence ID" value="NZ_JACIGK010000019.1"/>
</dbReference>
<dbReference type="InterPro" id="IPR013403">
    <property type="entry name" value="CRISPR-assoc_prot_Csb1/Cas7u"/>
</dbReference>
<reference evidence="1 2" key="1">
    <citation type="submission" date="2020-08" db="EMBL/GenBank/DDBJ databases">
        <title>Genome sequencing of Purple Non-Sulfur Bacteria from various extreme environments.</title>
        <authorList>
            <person name="Mayer M."/>
        </authorList>
    </citation>
    <scope>NUCLEOTIDE SEQUENCE [LARGE SCALE GENOMIC DNA]</scope>
    <source>
        <strain evidence="1 2">JA131</strain>
    </source>
</reference>
<dbReference type="Pfam" id="PF09617">
    <property type="entry name" value="Cas_GSU0053"/>
    <property type="match status" value="1"/>
</dbReference>
<name>A0A7W6WA97_9PROT</name>